<accession>A0A6J5QSK9</accession>
<evidence type="ECO:0000313" key="2">
    <source>
        <dbReference type="EMBL" id="CAB4178221.1"/>
    </source>
</evidence>
<reference evidence="3" key="1">
    <citation type="submission" date="2020-05" db="EMBL/GenBank/DDBJ databases">
        <authorList>
            <person name="Chiriac C."/>
            <person name="Salcher M."/>
            <person name="Ghai R."/>
            <person name="Kavagutti S V."/>
        </authorList>
    </citation>
    <scope>NUCLEOTIDE SEQUENCE</scope>
</reference>
<organism evidence="3">
    <name type="scientific">uncultured Caudovirales phage</name>
    <dbReference type="NCBI Taxonomy" id="2100421"/>
    <lineage>
        <taxon>Viruses</taxon>
        <taxon>Duplodnaviria</taxon>
        <taxon>Heunggongvirae</taxon>
        <taxon>Uroviricota</taxon>
        <taxon>Caudoviricetes</taxon>
        <taxon>Peduoviridae</taxon>
        <taxon>Maltschvirus</taxon>
        <taxon>Maltschvirus maltsch</taxon>
    </lineage>
</organism>
<evidence type="ECO:0000313" key="1">
    <source>
        <dbReference type="EMBL" id="CAB4171737.1"/>
    </source>
</evidence>
<protein>
    <submittedName>
        <fullName evidence="3">Uncharacterized protein</fullName>
    </submittedName>
</protein>
<sequence>MTTTELTTQGWKPLTYPYTAMQADLLAGAIAQLRKGGVPYRVAIDSHEGVDGWAIYTQPKIVYNSGE</sequence>
<dbReference type="EMBL" id="LR796958">
    <property type="protein sequence ID" value="CAB4178221.1"/>
    <property type="molecule type" value="Genomic_DNA"/>
</dbReference>
<gene>
    <name evidence="2" type="ORF">UFOVP1007_38</name>
    <name evidence="3" type="ORF">UFOVP1159_38</name>
    <name evidence="1" type="ORF">UFOVP927_25</name>
</gene>
<dbReference type="EMBL" id="LR796868">
    <property type="protein sequence ID" value="CAB4171737.1"/>
    <property type="molecule type" value="Genomic_DNA"/>
</dbReference>
<evidence type="ECO:0000313" key="3">
    <source>
        <dbReference type="EMBL" id="CAB4187523.1"/>
    </source>
</evidence>
<dbReference type="EMBL" id="LR797108">
    <property type="protein sequence ID" value="CAB4187523.1"/>
    <property type="molecule type" value="Genomic_DNA"/>
</dbReference>
<name>A0A6J5QSK9_9CAUD</name>
<proteinExistence type="predicted"/>